<evidence type="ECO:0000313" key="2">
    <source>
        <dbReference type="Proteomes" id="UP000588186"/>
    </source>
</evidence>
<dbReference type="RefSeq" id="WP_235963073.1">
    <property type="nucleotide sequence ID" value="NZ_CAJEWB010000004.1"/>
</dbReference>
<dbReference type="Pfam" id="PF02566">
    <property type="entry name" value="OsmC"/>
    <property type="match status" value="1"/>
</dbReference>
<dbReference type="PANTHER" id="PTHR34352">
    <property type="entry name" value="PROTEIN YHFA"/>
    <property type="match status" value="1"/>
</dbReference>
<keyword evidence="2" id="KW-1185">Reference proteome</keyword>
<accession>A0A6V7R3Z0</accession>
<dbReference type="InterPro" id="IPR003718">
    <property type="entry name" value="OsmC/Ohr_fam"/>
</dbReference>
<dbReference type="Gene3D" id="3.30.300.20">
    <property type="match status" value="1"/>
</dbReference>
<name>A0A6V7R3Z0_9BACL</name>
<dbReference type="InterPro" id="IPR036102">
    <property type="entry name" value="OsmC/Ohrsf"/>
</dbReference>
<dbReference type="AlphaFoldDB" id="A0A6V7R3Z0"/>
<evidence type="ECO:0000313" key="1">
    <source>
        <dbReference type="EMBL" id="CAD2072091.1"/>
    </source>
</evidence>
<proteinExistence type="predicted"/>
<comment type="caution">
    <text evidence="1">The sequence shown here is derived from an EMBL/GenBank/DDBJ whole genome shotgun (WGS) entry which is preliminary data.</text>
</comment>
<dbReference type="SUPFAM" id="SSF82784">
    <property type="entry name" value="OsmC-like"/>
    <property type="match status" value="1"/>
</dbReference>
<dbReference type="PANTHER" id="PTHR34352:SF1">
    <property type="entry name" value="PROTEIN YHFA"/>
    <property type="match status" value="1"/>
</dbReference>
<organism evidence="1 2">
    <name type="scientific">Phocicoccus pinnipedialis</name>
    <dbReference type="NCBI Taxonomy" id="110845"/>
    <lineage>
        <taxon>Bacteria</taxon>
        <taxon>Bacillati</taxon>
        <taxon>Bacillota</taxon>
        <taxon>Bacilli</taxon>
        <taxon>Bacillales</taxon>
        <taxon>Salinicoccaceae</taxon>
        <taxon>Phocicoccus</taxon>
    </lineage>
</organism>
<dbReference type="InterPro" id="IPR015946">
    <property type="entry name" value="KH_dom-like_a/b"/>
</dbReference>
<reference evidence="1 2" key="1">
    <citation type="submission" date="2020-07" db="EMBL/GenBank/DDBJ databases">
        <authorList>
            <person name="Criscuolo A."/>
        </authorList>
    </citation>
    <scope>NUCLEOTIDE SEQUENCE [LARGE SCALE GENOMIC DNA]</scope>
    <source>
        <strain evidence="1">CIP107946</strain>
    </source>
</reference>
<gene>
    <name evidence="1" type="primary">yhfA</name>
    <name evidence="1" type="ORF">JEOPIN946_00289</name>
</gene>
<dbReference type="EMBL" id="CAJEWB010000004">
    <property type="protein sequence ID" value="CAD2072091.1"/>
    <property type="molecule type" value="Genomic_DNA"/>
</dbReference>
<protein>
    <submittedName>
        <fullName evidence="1">Protein YhfA</fullName>
    </submittedName>
</protein>
<dbReference type="Proteomes" id="UP000588186">
    <property type="component" value="Unassembled WGS sequence"/>
</dbReference>
<sequence>MTISVKTKWMGNIKFESEGQNTGFSVNMDANKEAGGDASASSPMEMLLHGVAGCMGIDICVIMRHNMDDVKELELEVVGTRNDDAPKFYKDVVVKVHVNGTVPAKVVKRAVELSHDKYCSAINSLKAETRVETYLNGSRVD</sequence>